<dbReference type="GO" id="GO:0016740">
    <property type="term" value="F:transferase activity"/>
    <property type="evidence" value="ECO:0007669"/>
    <property type="project" value="UniProtKB-KW"/>
</dbReference>
<dbReference type="SUPFAM" id="SSF47616">
    <property type="entry name" value="GST C-terminal domain-like"/>
    <property type="match status" value="1"/>
</dbReference>
<dbReference type="PROSITE" id="PS51354">
    <property type="entry name" value="GLUTAREDOXIN_2"/>
    <property type="match status" value="1"/>
</dbReference>
<dbReference type="Gene3D" id="3.40.30.10">
    <property type="entry name" value="Glutaredoxin"/>
    <property type="match status" value="1"/>
</dbReference>
<dbReference type="Proteomes" id="UP000076584">
    <property type="component" value="Unassembled WGS sequence"/>
</dbReference>
<dbReference type="CDD" id="cd00570">
    <property type="entry name" value="GST_N_family"/>
    <property type="match status" value="1"/>
</dbReference>
<dbReference type="AlphaFoldDB" id="A0A161W732"/>
<evidence type="ECO:0000256" key="1">
    <source>
        <dbReference type="ARBA" id="ARBA00007409"/>
    </source>
</evidence>
<dbReference type="PROSITE" id="PS50404">
    <property type="entry name" value="GST_NTER"/>
    <property type="match status" value="1"/>
</dbReference>
<dbReference type="EMBL" id="LFIW01001237">
    <property type="protein sequence ID" value="KZL82965.1"/>
    <property type="molecule type" value="Genomic_DNA"/>
</dbReference>
<dbReference type="InterPro" id="IPR036249">
    <property type="entry name" value="Thioredoxin-like_sf"/>
</dbReference>
<comment type="similarity">
    <text evidence="1">Belongs to the GST superfamily.</text>
</comment>
<dbReference type="STRING" id="1573173.A0A161W732"/>
<dbReference type="Pfam" id="PF13409">
    <property type="entry name" value="GST_N_2"/>
    <property type="match status" value="1"/>
</dbReference>
<evidence type="ECO:0000313" key="4">
    <source>
        <dbReference type="Proteomes" id="UP000076584"/>
    </source>
</evidence>
<accession>A0A161W732</accession>
<keyword evidence="3" id="KW-0808">Transferase</keyword>
<protein>
    <submittedName>
        <fullName evidence="3">Glutathione s-transferase domain-containing protein</fullName>
    </submittedName>
</protein>
<dbReference type="InterPro" id="IPR004045">
    <property type="entry name" value="Glutathione_S-Trfase_N"/>
</dbReference>
<evidence type="ECO:0000313" key="3">
    <source>
        <dbReference type="EMBL" id="KZL82965.1"/>
    </source>
</evidence>
<dbReference type="InterPro" id="IPR040079">
    <property type="entry name" value="Glutathione_S-Trfase"/>
</dbReference>
<evidence type="ECO:0000259" key="2">
    <source>
        <dbReference type="PROSITE" id="PS50404"/>
    </source>
</evidence>
<reference evidence="3 4" key="1">
    <citation type="submission" date="2015-06" db="EMBL/GenBank/DDBJ databases">
        <title>Survival trade-offs in plant roots during colonization by closely related pathogenic and mutualistic fungi.</title>
        <authorList>
            <person name="Hacquard S."/>
            <person name="Kracher B."/>
            <person name="Hiruma K."/>
            <person name="Weinman A."/>
            <person name="Muench P."/>
            <person name="Garrido Oter R."/>
            <person name="Ver Loren van Themaat E."/>
            <person name="Dallerey J.-F."/>
            <person name="Damm U."/>
            <person name="Henrissat B."/>
            <person name="Lespinet O."/>
            <person name="Thon M."/>
            <person name="Kemen E."/>
            <person name="McHardy A.C."/>
            <person name="Schulze-Lefert P."/>
            <person name="O'Connell R.J."/>
        </authorList>
    </citation>
    <scope>NUCLEOTIDE SEQUENCE [LARGE SCALE GENOMIC DNA]</scope>
    <source>
        <strain evidence="3 4">MAFF 238704</strain>
    </source>
</reference>
<gene>
    <name evidence="3" type="ORF">CI238_01925</name>
</gene>
<dbReference type="SUPFAM" id="SSF52833">
    <property type="entry name" value="Thioredoxin-like"/>
    <property type="match status" value="1"/>
</dbReference>
<dbReference type="PANTHER" id="PTHR43968:SF8">
    <property type="entry name" value="S-TRANSFERASE, PUTATIVE (AFU_ORTHOLOGUE AFUA_2G00590)-RELATED"/>
    <property type="match status" value="1"/>
</dbReference>
<keyword evidence="4" id="KW-1185">Reference proteome</keyword>
<name>A0A161W732_COLIC</name>
<dbReference type="GO" id="GO:0005737">
    <property type="term" value="C:cytoplasm"/>
    <property type="evidence" value="ECO:0007669"/>
    <property type="project" value="TreeGrafter"/>
</dbReference>
<sequence>LLTVTMSAATPKIKLYTNHNCPWAHRAHIALAELGLPFEEEIIDLSVPRTQEYLKINPRGLVPSLSYDGEIITESAIVSQFLADAHPSHLLPAAGSKDAALRRARINFFVDTYFSKANSLLFKLQLAKSDAEAQEIASSYVDIIAKEIEPLLKDVAPYFGGSDKATLAEVLTGSFTLRLFSFAKYGLIPKGILSSLEQKAPSFYKWAQTVNDTPSVNGIYEEETIVERTKHRIASLKASQA</sequence>
<dbReference type="PANTHER" id="PTHR43968">
    <property type="match status" value="1"/>
</dbReference>
<proteinExistence type="inferred from homology"/>
<feature type="non-terminal residue" evidence="3">
    <location>
        <position position="1"/>
    </location>
</feature>
<dbReference type="SFLD" id="SFLDG00358">
    <property type="entry name" value="Main_(cytGST)"/>
    <property type="match status" value="1"/>
</dbReference>
<dbReference type="Gene3D" id="1.20.1050.10">
    <property type="match status" value="1"/>
</dbReference>
<dbReference type="SFLD" id="SFLDS00019">
    <property type="entry name" value="Glutathione_Transferase_(cytos"/>
    <property type="match status" value="1"/>
</dbReference>
<comment type="caution">
    <text evidence="3">The sequence shown here is derived from an EMBL/GenBank/DDBJ whole genome shotgun (WGS) entry which is preliminary data.</text>
</comment>
<feature type="domain" description="GST N-terminal" evidence="2">
    <location>
        <begin position="11"/>
        <end position="90"/>
    </location>
</feature>
<dbReference type="InterPro" id="IPR036282">
    <property type="entry name" value="Glutathione-S-Trfase_C_sf"/>
</dbReference>
<organism evidence="3 4">
    <name type="scientific">Colletotrichum incanum</name>
    <name type="common">Soybean anthracnose fungus</name>
    <dbReference type="NCBI Taxonomy" id="1573173"/>
    <lineage>
        <taxon>Eukaryota</taxon>
        <taxon>Fungi</taxon>
        <taxon>Dikarya</taxon>
        <taxon>Ascomycota</taxon>
        <taxon>Pezizomycotina</taxon>
        <taxon>Sordariomycetes</taxon>
        <taxon>Hypocreomycetidae</taxon>
        <taxon>Glomerellales</taxon>
        <taxon>Glomerellaceae</taxon>
        <taxon>Colletotrichum</taxon>
        <taxon>Colletotrichum spaethianum species complex</taxon>
    </lineage>
</organism>
<dbReference type="InterPro" id="IPR050983">
    <property type="entry name" value="GST_Omega/HSP26"/>
</dbReference>